<proteinExistence type="predicted"/>
<evidence type="ECO:0000313" key="4">
    <source>
        <dbReference type="Proteomes" id="UP000007519"/>
    </source>
</evidence>
<dbReference type="AlphaFoldDB" id="H6L5Y4"/>
<feature type="coiled-coil region" evidence="1">
    <location>
        <begin position="104"/>
        <end position="131"/>
    </location>
</feature>
<gene>
    <name evidence="3" type="ordered locus">SGRA_3828</name>
</gene>
<name>H6L5Y4_SAPGL</name>
<evidence type="ECO:0000256" key="1">
    <source>
        <dbReference type="SAM" id="Coils"/>
    </source>
</evidence>
<accession>H6L5Y4</accession>
<dbReference type="EMBL" id="CP002831">
    <property type="protein sequence ID" value="AFC26544.1"/>
    <property type="molecule type" value="Genomic_DNA"/>
</dbReference>
<dbReference type="PANTHER" id="PTHR38664">
    <property type="entry name" value="SLR0058 PROTEIN"/>
    <property type="match status" value="1"/>
</dbReference>
<evidence type="ECO:0000313" key="3">
    <source>
        <dbReference type="EMBL" id="AFC26544.1"/>
    </source>
</evidence>
<dbReference type="OrthoDB" id="1494148at2"/>
<evidence type="ECO:0000256" key="2">
    <source>
        <dbReference type="SAM" id="MobiDB-lite"/>
    </source>
</evidence>
<feature type="region of interest" description="Disordered" evidence="2">
    <location>
        <begin position="37"/>
        <end position="78"/>
    </location>
</feature>
<sequence length="138" mass="15663">MNDLFKKAMQAGLGLAVVTTEKVKDIVDDLVEKGKQYQEEQEVMDQEAPAAPQEGESEVVEGEAVADEAQPGQAHNRLEELEGRLRKLVENAIERFNFIKGDEHERIEKRIERLEERLSELVKANTELAEECESSERV</sequence>
<dbReference type="InterPro" id="IPR008769">
    <property type="entry name" value="PhaF_PhaI"/>
</dbReference>
<dbReference type="eggNOG" id="COG3937">
    <property type="taxonomic scope" value="Bacteria"/>
</dbReference>
<dbReference type="Proteomes" id="UP000007519">
    <property type="component" value="Chromosome"/>
</dbReference>
<reference evidence="3 4" key="1">
    <citation type="journal article" date="2012" name="Stand. Genomic Sci.">
        <title>Complete genome sequencing and analysis of Saprospira grandis str. Lewin, a predatory marine bacterium.</title>
        <authorList>
            <person name="Saw J.H."/>
            <person name="Yuryev A."/>
            <person name="Kanbe M."/>
            <person name="Hou S."/>
            <person name="Young A.G."/>
            <person name="Aizawa S."/>
            <person name="Alam M."/>
        </authorList>
    </citation>
    <scope>NUCLEOTIDE SEQUENCE [LARGE SCALE GENOMIC DNA]</scope>
    <source>
        <strain evidence="3 4">Lewin</strain>
    </source>
</reference>
<dbReference type="RefSeq" id="WP_015694129.1">
    <property type="nucleotide sequence ID" value="NC_016940.1"/>
</dbReference>
<organism evidence="3 4">
    <name type="scientific">Saprospira grandis (strain Lewin)</name>
    <dbReference type="NCBI Taxonomy" id="984262"/>
    <lineage>
        <taxon>Bacteria</taxon>
        <taxon>Pseudomonadati</taxon>
        <taxon>Bacteroidota</taxon>
        <taxon>Saprospiria</taxon>
        <taxon>Saprospirales</taxon>
        <taxon>Saprospiraceae</taxon>
        <taxon>Saprospira</taxon>
    </lineage>
</organism>
<keyword evidence="1" id="KW-0175">Coiled coil</keyword>
<dbReference type="KEGG" id="sgn:SGRA_3828"/>
<dbReference type="PANTHER" id="PTHR38664:SF1">
    <property type="entry name" value="SLR0058 PROTEIN"/>
    <property type="match status" value="1"/>
</dbReference>
<dbReference type="Pfam" id="PF05597">
    <property type="entry name" value="Phasin"/>
    <property type="match status" value="1"/>
</dbReference>
<keyword evidence="4" id="KW-1185">Reference proteome</keyword>
<dbReference type="HOGENOM" id="CLU_1853820_0_0_10"/>
<feature type="compositionally biased region" description="Acidic residues" evidence="2">
    <location>
        <begin position="55"/>
        <end position="66"/>
    </location>
</feature>
<protein>
    <submittedName>
        <fullName evidence="3">Uncharacterized protein</fullName>
    </submittedName>
</protein>